<dbReference type="AlphaFoldDB" id="A0A9P8LKP0"/>
<dbReference type="GeneID" id="94302102"/>
<reference evidence="1 2" key="1">
    <citation type="journal article" date="2014" name="PLoS Genet.">
        <title>The Genome of Spironucleus salmonicida Highlights a Fish Pathogen Adapted to Fluctuating Environments.</title>
        <authorList>
            <person name="Xu F."/>
            <person name="Jerlstrom-Hultqvist J."/>
            <person name="Einarsson E."/>
            <person name="Astvaldsson A."/>
            <person name="Svard S.G."/>
            <person name="Andersson J.O."/>
        </authorList>
    </citation>
    <scope>NUCLEOTIDE SEQUENCE [LARGE SCALE GENOMIC DNA]</scope>
    <source>
        <strain evidence="1 2">ATCC 50377</strain>
    </source>
</reference>
<gene>
    <name evidence="1" type="ORF">SS50377_28079</name>
</gene>
<organism evidence="1 2">
    <name type="scientific">Spironucleus salmonicida</name>
    <dbReference type="NCBI Taxonomy" id="348837"/>
    <lineage>
        <taxon>Eukaryota</taxon>
        <taxon>Metamonada</taxon>
        <taxon>Diplomonadida</taxon>
        <taxon>Hexamitidae</taxon>
        <taxon>Hexamitinae</taxon>
        <taxon>Spironucleus</taxon>
    </lineage>
</organism>
<comment type="caution">
    <text evidence="1">The sequence shown here is derived from an EMBL/GenBank/DDBJ whole genome shotgun (WGS) entry which is preliminary data.</text>
</comment>
<keyword evidence="2" id="KW-1185">Reference proteome</keyword>
<accession>A0A9P8LKP0</accession>
<protein>
    <submittedName>
        <fullName evidence="1">Uncharacterized protein</fullName>
    </submittedName>
</protein>
<dbReference type="RefSeq" id="XP_067760877.1">
    <property type="nucleotide sequence ID" value="XM_067911855.1"/>
</dbReference>
<evidence type="ECO:0000313" key="1">
    <source>
        <dbReference type="EMBL" id="KAH0570104.1"/>
    </source>
</evidence>
<dbReference type="Proteomes" id="UP000018208">
    <property type="component" value="Unassembled WGS sequence"/>
</dbReference>
<dbReference type="KEGG" id="ssao:94302102"/>
<evidence type="ECO:0000313" key="2">
    <source>
        <dbReference type="Proteomes" id="UP000018208"/>
    </source>
</evidence>
<sequence>MPTLVQQLNPFKQFQYQQQKSKRNIETQSQSIRLPRQLPSSALIYQTKDIRPQSSSLILKNELNLIKDIEQQNIYKRNVLKIQQKKKEKSVQNYENLKQDQWDLQFVSLKLDLQQKYEGPLNQKLKRYVEINQKQLKYIEYYNKWTPI</sequence>
<proteinExistence type="predicted"/>
<name>A0A9P8LKP0_9EUKA</name>
<dbReference type="EMBL" id="AUWU02000008">
    <property type="protein sequence ID" value="KAH0570104.1"/>
    <property type="molecule type" value="Genomic_DNA"/>
</dbReference>